<gene>
    <name evidence="2" type="ORF">EX30DRAFT_396080</name>
</gene>
<accession>A0A4S2MWL6</accession>
<dbReference type="InParanoid" id="A0A4S2MWL6"/>
<name>A0A4S2MWL6_9PEZI</name>
<dbReference type="Pfam" id="PF24852">
    <property type="entry name" value="DUF7726"/>
    <property type="match status" value="1"/>
</dbReference>
<dbReference type="OrthoDB" id="2592504at2759"/>
<proteinExistence type="predicted"/>
<feature type="domain" description="DUF7726" evidence="1">
    <location>
        <begin position="191"/>
        <end position="253"/>
    </location>
</feature>
<reference evidence="2 3" key="1">
    <citation type="submission" date="2019-04" db="EMBL/GenBank/DDBJ databases">
        <title>Comparative genomics and transcriptomics to analyze fruiting body development in filamentous ascomycetes.</title>
        <authorList>
            <consortium name="DOE Joint Genome Institute"/>
            <person name="Lutkenhaus R."/>
            <person name="Traeger S."/>
            <person name="Breuer J."/>
            <person name="Kuo A."/>
            <person name="Lipzen A."/>
            <person name="Pangilinan J."/>
            <person name="Dilworth D."/>
            <person name="Sandor L."/>
            <person name="Poggeler S."/>
            <person name="Barry K."/>
            <person name="Grigoriev I.V."/>
            <person name="Nowrousian M."/>
        </authorList>
    </citation>
    <scope>NUCLEOTIDE SEQUENCE [LARGE SCALE GENOMIC DNA]</scope>
    <source>
        <strain evidence="2 3">CBS 389.68</strain>
    </source>
</reference>
<dbReference type="EMBL" id="ML220122">
    <property type="protein sequence ID" value="TGZ80954.1"/>
    <property type="molecule type" value="Genomic_DNA"/>
</dbReference>
<dbReference type="InterPro" id="IPR056143">
    <property type="entry name" value="DUF7726"/>
</dbReference>
<protein>
    <recommendedName>
        <fullName evidence="1">DUF7726 domain-containing protein</fullName>
    </recommendedName>
</protein>
<keyword evidence="3" id="KW-1185">Reference proteome</keyword>
<evidence type="ECO:0000313" key="2">
    <source>
        <dbReference type="EMBL" id="TGZ80954.1"/>
    </source>
</evidence>
<dbReference type="AlphaFoldDB" id="A0A4S2MWL6"/>
<organism evidence="2 3">
    <name type="scientific">Ascodesmis nigricans</name>
    <dbReference type="NCBI Taxonomy" id="341454"/>
    <lineage>
        <taxon>Eukaryota</taxon>
        <taxon>Fungi</taxon>
        <taxon>Dikarya</taxon>
        <taxon>Ascomycota</taxon>
        <taxon>Pezizomycotina</taxon>
        <taxon>Pezizomycetes</taxon>
        <taxon>Pezizales</taxon>
        <taxon>Ascodesmidaceae</taxon>
        <taxon>Ascodesmis</taxon>
    </lineage>
</organism>
<sequence length="375" mass="42325">MMALHYHDPISIVNKAKRSPLIFLQLSIPSAMSEYERVGLTSIKASKNMGPMTLPVLVSPPNIDMIIPFSSLADSPDVETQFQPAKPSHHNRQLLNEFQALTKLSDDEIWHIIWRLQAHYCPPELAGGGLIISHDAPPRPHAKGTEFPRSRNLRTRTFTKGSGITFNTFAPNSTKQPEDFALDEDSDTDVIYENCDQVRRRITMFLDNSDMALTGFLKIIGVSSLSHQRFIKKHGPGKGITCSTYLAAYKFLRAGTHIPKKRRISKTELIHVSDMYLDGEENDAAPAYDTCDEADFQHQLAEMVNTKVLKFQPAQLRSFREKSGLIAGNTAKIYYTAYGFFEKLRLKQGRSKSVHRENTEDICDSRAGCIRRLII</sequence>
<dbReference type="Proteomes" id="UP000298138">
    <property type="component" value="Unassembled WGS sequence"/>
</dbReference>
<evidence type="ECO:0000259" key="1">
    <source>
        <dbReference type="Pfam" id="PF24852"/>
    </source>
</evidence>
<evidence type="ECO:0000313" key="3">
    <source>
        <dbReference type="Proteomes" id="UP000298138"/>
    </source>
</evidence>
<dbReference type="PANTHER" id="PTHR42339:SF1">
    <property type="entry name" value="HISTONE H1"/>
    <property type="match status" value="1"/>
</dbReference>
<dbReference type="PANTHER" id="PTHR42339">
    <property type="entry name" value="HISTONE H1"/>
    <property type="match status" value="1"/>
</dbReference>